<dbReference type="RefSeq" id="WP_202626743.1">
    <property type="nucleotide sequence ID" value="NZ_BLJN01000002.1"/>
</dbReference>
<keyword evidence="1" id="KW-0732">Signal</keyword>
<keyword evidence="3" id="KW-1185">Reference proteome</keyword>
<comment type="caution">
    <text evidence="2">The sequence shown here is derived from an EMBL/GenBank/DDBJ whole genome shotgun (WGS) entry which is preliminary data.</text>
</comment>
<gene>
    <name evidence="2" type="ORF">GCM10011487_26960</name>
</gene>
<accession>A0A829YDI4</accession>
<protein>
    <recommendedName>
        <fullName evidence="4">Transporter</fullName>
    </recommendedName>
</protein>
<name>A0A829YDI4_9GAMM</name>
<evidence type="ECO:0000313" key="2">
    <source>
        <dbReference type="EMBL" id="GFE80696.1"/>
    </source>
</evidence>
<dbReference type="Proteomes" id="UP000445000">
    <property type="component" value="Unassembled WGS sequence"/>
</dbReference>
<evidence type="ECO:0000313" key="3">
    <source>
        <dbReference type="Proteomes" id="UP000445000"/>
    </source>
</evidence>
<organism evidence="2 3">
    <name type="scientific">Steroidobacter agaridevorans</name>
    <dbReference type="NCBI Taxonomy" id="2695856"/>
    <lineage>
        <taxon>Bacteria</taxon>
        <taxon>Pseudomonadati</taxon>
        <taxon>Pseudomonadota</taxon>
        <taxon>Gammaproteobacteria</taxon>
        <taxon>Steroidobacterales</taxon>
        <taxon>Steroidobacteraceae</taxon>
        <taxon>Steroidobacter</taxon>
    </lineage>
</organism>
<sequence>MFLKLTTTCLILDLAWASIAEAQEHDADELAKQLANPVAALISVPFQLNYDAYESNGEKWLLNVQPVIPMSLTDKWNVISRTIIPLVDQNNVVNDNSQSGLGDTIQSFFFSPKAPTASGWIVGLGPALILPTATDDLLGQEQWALGPTAVALKQTESGWTMERS</sequence>
<reference evidence="3" key="1">
    <citation type="submission" date="2020-01" db="EMBL/GenBank/DDBJ databases">
        <title>'Steroidobacter agaridevorans' sp. nov., agar-degrading bacteria isolated from rhizosphere soils.</title>
        <authorList>
            <person name="Ikenaga M."/>
            <person name="Kataoka M."/>
            <person name="Murouchi A."/>
            <person name="Katsuragi S."/>
            <person name="Sakai M."/>
        </authorList>
    </citation>
    <scope>NUCLEOTIDE SEQUENCE [LARGE SCALE GENOMIC DNA]</scope>
    <source>
        <strain evidence="3">YU21-B</strain>
    </source>
</reference>
<evidence type="ECO:0000256" key="1">
    <source>
        <dbReference type="SAM" id="SignalP"/>
    </source>
</evidence>
<dbReference type="EMBL" id="BLJN01000002">
    <property type="protein sequence ID" value="GFE80696.1"/>
    <property type="molecule type" value="Genomic_DNA"/>
</dbReference>
<feature type="chain" id="PRO_5032857499" description="Transporter" evidence="1">
    <location>
        <begin position="23"/>
        <end position="164"/>
    </location>
</feature>
<dbReference type="AlphaFoldDB" id="A0A829YDI4"/>
<proteinExistence type="predicted"/>
<evidence type="ECO:0008006" key="4">
    <source>
        <dbReference type="Google" id="ProtNLM"/>
    </source>
</evidence>
<feature type="signal peptide" evidence="1">
    <location>
        <begin position="1"/>
        <end position="22"/>
    </location>
</feature>